<accession>A0A1G4M7G4</accession>
<evidence type="ECO:0000313" key="2">
    <source>
        <dbReference type="EMBL" id="SCV99776.1"/>
    </source>
</evidence>
<gene>
    <name evidence="2" type="ORF">LAFE_0B02256G</name>
</gene>
<protein>
    <submittedName>
        <fullName evidence="2">LAFE_0B02256g1_1</fullName>
    </submittedName>
</protein>
<dbReference type="AlphaFoldDB" id="A0A1G4M7G4"/>
<keyword evidence="3" id="KW-1185">Reference proteome</keyword>
<sequence>MVLWHKNSHSYDKDFCTVTLAFFNRYPNPYSTHVLSIDTLAREVDSHGQLRSTRLIKKTGRLPRWVRPFLGRISQSWILEDSRVDARHQTLHAYTRNLDHTQIIQVEEYTTYRFDGATGATRVASRVKFSSGFHAGIRQRIEQWSMAKFGENIHTSRMGMAYVIARLEDVSSAARQRPRM</sequence>
<name>A0A1G4M7G4_LACFM</name>
<dbReference type="OMA" id="GYEFFKC"/>
<dbReference type="InterPro" id="IPR037365">
    <property type="entry name" value="Slowmo/Ups"/>
</dbReference>
<reference evidence="3" key="1">
    <citation type="submission" date="2016-03" db="EMBL/GenBank/DDBJ databases">
        <authorList>
            <person name="Devillers H."/>
        </authorList>
    </citation>
    <scope>NUCLEOTIDE SEQUENCE [LARGE SCALE GENOMIC DNA]</scope>
</reference>
<dbReference type="PANTHER" id="PTHR11158">
    <property type="entry name" value="MSF1/PX19 RELATED"/>
    <property type="match status" value="1"/>
</dbReference>
<dbReference type="PROSITE" id="PS50904">
    <property type="entry name" value="PRELI_MSF1"/>
    <property type="match status" value="1"/>
</dbReference>
<dbReference type="Pfam" id="PF04707">
    <property type="entry name" value="PRELI"/>
    <property type="match status" value="1"/>
</dbReference>
<dbReference type="GO" id="GO:0005758">
    <property type="term" value="C:mitochondrial intermembrane space"/>
    <property type="evidence" value="ECO:0007669"/>
    <property type="project" value="InterPro"/>
</dbReference>
<dbReference type="InterPro" id="IPR006797">
    <property type="entry name" value="PRELI/MSF1_dom"/>
</dbReference>
<evidence type="ECO:0000259" key="1">
    <source>
        <dbReference type="PROSITE" id="PS50904"/>
    </source>
</evidence>
<dbReference type="Proteomes" id="UP000190831">
    <property type="component" value="Chromosome B"/>
</dbReference>
<dbReference type="EMBL" id="LT598489">
    <property type="protein sequence ID" value="SCV99776.1"/>
    <property type="molecule type" value="Genomic_DNA"/>
</dbReference>
<dbReference type="STRING" id="4955.A0A1G4M7G4"/>
<feature type="domain" description="PRELI/MSF1" evidence="1">
    <location>
        <begin position="1"/>
        <end position="172"/>
    </location>
</feature>
<proteinExistence type="predicted"/>
<dbReference type="OrthoDB" id="341300at2759"/>
<evidence type="ECO:0000313" key="3">
    <source>
        <dbReference type="Proteomes" id="UP000190831"/>
    </source>
</evidence>
<organism evidence="2 3">
    <name type="scientific">Lachancea fermentati</name>
    <name type="common">Zygosaccharomyces fermentati</name>
    <dbReference type="NCBI Taxonomy" id="4955"/>
    <lineage>
        <taxon>Eukaryota</taxon>
        <taxon>Fungi</taxon>
        <taxon>Dikarya</taxon>
        <taxon>Ascomycota</taxon>
        <taxon>Saccharomycotina</taxon>
        <taxon>Saccharomycetes</taxon>
        <taxon>Saccharomycetales</taxon>
        <taxon>Saccharomycetaceae</taxon>
        <taxon>Lachancea</taxon>
    </lineage>
</organism>